<gene>
    <name evidence="6" type="ORF">NZD86_01125</name>
</gene>
<dbReference type="EMBL" id="CP104064">
    <property type="protein sequence ID" value="WAH37183.1"/>
    <property type="molecule type" value="Genomic_DNA"/>
</dbReference>
<dbReference type="InterPro" id="IPR027417">
    <property type="entry name" value="P-loop_NTPase"/>
</dbReference>
<dbReference type="Pfam" id="PF00005">
    <property type="entry name" value="ABC_tran"/>
    <property type="match status" value="1"/>
</dbReference>
<dbReference type="InterPro" id="IPR003593">
    <property type="entry name" value="AAA+_ATPase"/>
</dbReference>
<accession>A0ABY6Z3I2</accession>
<dbReference type="CDD" id="cd03257">
    <property type="entry name" value="ABC_NikE_OppD_transporters"/>
    <property type="match status" value="1"/>
</dbReference>
<dbReference type="PANTHER" id="PTHR43230">
    <property type="entry name" value="ABC-TYPE DIPEPTIDE/OLIGOPEPTIDE TRANSPORT SYSTEM, ATPASE COMPONENT"/>
    <property type="match status" value="1"/>
</dbReference>
<evidence type="ECO:0000313" key="7">
    <source>
        <dbReference type="Proteomes" id="UP001164803"/>
    </source>
</evidence>
<dbReference type="InterPro" id="IPR013563">
    <property type="entry name" value="Oligopep_ABC_C"/>
</dbReference>
<keyword evidence="2" id="KW-0813">Transport</keyword>
<name>A0ABY6Z3I2_9BACL</name>
<evidence type="ECO:0000256" key="3">
    <source>
        <dbReference type="ARBA" id="ARBA00022741"/>
    </source>
</evidence>
<evidence type="ECO:0000256" key="1">
    <source>
        <dbReference type="ARBA" id="ARBA00005417"/>
    </source>
</evidence>
<dbReference type="RefSeq" id="WP_268044631.1">
    <property type="nucleotide sequence ID" value="NZ_CP104064.1"/>
</dbReference>
<keyword evidence="4 6" id="KW-0067">ATP-binding</keyword>
<evidence type="ECO:0000256" key="2">
    <source>
        <dbReference type="ARBA" id="ARBA00022448"/>
    </source>
</evidence>
<reference evidence="6" key="1">
    <citation type="submission" date="2022-08" db="EMBL/GenBank/DDBJ databases">
        <title>Alicyclobacillus dauci DSM2870, complete genome.</title>
        <authorList>
            <person name="Wang Q."/>
            <person name="Cai R."/>
            <person name="Wang Z."/>
        </authorList>
    </citation>
    <scope>NUCLEOTIDE SEQUENCE</scope>
    <source>
        <strain evidence="6">DSM 28700</strain>
    </source>
</reference>
<sequence>MSDYILELNNVLKIYRKKKQGKKEFVRAANDVSIQLKPNKILALVGESGSGKTTLARLVTGIERADEGEIRFHGEIVSGLAGRRLADYRRRVQMVFQDPFASINPLNSVYYTLSRPLANYVNLSGKALRARVLDLLRTVHLTPAEDFQGKLPYELSGGQLQRVGIARALAPGPELIVADEPVSMLDVSIRAEVLQLLGELRDSHGVSVVYITHDLVSARILADEIVVLYRGTVVERGNANTVVRFPKHPYTRLLLSSIPDPWHPDRETTEDVAQGEMRETGHGGCVFADRCVMAMDKCRQGEPRLARLSDQQHVSCFLYTEEQEDTLHEPARS</sequence>
<feature type="domain" description="ABC transporter" evidence="5">
    <location>
        <begin position="6"/>
        <end position="255"/>
    </location>
</feature>
<dbReference type="GO" id="GO:0005524">
    <property type="term" value="F:ATP binding"/>
    <property type="evidence" value="ECO:0007669"/>
    <property type="project" value="UniProtKB-KW"/>
</dbReference>
<keyword evidence="3" id="KW-0547">Nucleotide-binding</keyword>
<evidence type="ECO:0000259" key="5">
    <source>
        <dbReference type="PROSITE" id="PS50893"/>
    </source>
</evidence>
<dbReference type="NCBIfam" id="TIGR01727">
    <property type="entry name" value="oligo_HPY"/>
    <property type="match status" value="1"/>
</dbReference>
<dbReference type="PROSITE" id="PS00211">
    <property type="entry name" value="ABC_TRANSPORTER_1"/>
    <property type="match status" value="1"/>
</dbReference>
<dbReference type="Gene3D" id="3.40.50.300">
    <property type="entry name" value="P-loop containing nucleotide triphosphate hydrolases"/>
    <property type="match status" value="1"/>
</dbReference>
<dbReference type="Pfam" id="PF08352">
    <property type="entry name" value="oligo_HPY"/>
    <property type="match status" value="1"/>
</dbReference>
<dbReference type="InterPro" id="IPR017871">
    <property type="entry name" value="ABC_transporter-like_CS"/>
</dbReference>
<dbReference type="Proteomes" id="UP001164803">
    <property type="component" value="Chromosome"/>
</dbReference>
<comment type="similarity">
    <text evidence="1">Belongs to the ABC transporter superfamily.</text>
</comment>
<proteinExistence type="inferred from homology"/>
<evidence type="ECO:0000256" key="4">
    <source>
        <dbReference type="ARBA" id="ARBA00022840"/>
    </source>
</evidence>
<organism evidence="6 7">
    <name type="scientific">Alicyclobacillus dauci</name>
    <dbReference type="NCBI Taxonomy" id="1475485"/>
    <lineage>
        <taxon>Bacteria</taxon>
        <taxon>Bacillati</taxon>
        <taxon>Bacillota</taxon>
        <taxon>Bacilli</taxon>
        <taxon>Bacillales</taxon>
        <taxon>Alicyclobacillaceae</taxon>
        <taxon>Alicyclobacillus</taxon>
    </lineage>
</organism>
<dbReference type="InterPro" id="IPR003439">
    <property type="entry name" value="ABC_transporter-like_ATP-bd"/>
</dbReference>
<protein>
    <submittedName>
        <fullName evidence="6">ABC transporter ATP-binding protein</fullName>
    </submittedName>
</protein>
<keyword evidence="7" id="KW-1185">Reference proteome</keyword>
<dbReference type="PROSITE" id="PS50893">
    <property type="entry name" value="ABC_TRANSPORTER_2"/>
    <property type="match status" value="1"/>
</dbReference>
<dbReference type="SMART" id="SM00382">
    <property type="entry name" value="AAA"/>
    <property type="match status" value="1"/>
</dbReference>
<evidence type="ECO:0000313" key="6">
    <source>
        <dbReference type="EMBL" id="WAH37183.1"/>
    </source>
</evidence>
<dbReference type="PANTHER" id="PTHR43230:SF3">
    <property type="entry name" value="ABC-TYPE DIPEPTIDE_OLIGOPEPTIDE TRANSPORT SYSTEM, ATPASE COMPONENT"/>
    <property type="match status" value="1"/>
</dbReference>
<dbReference type="SUPFAM" id="SSF52540">
    <property type="entry name" value="P-loop containing nucleoside triphosphate hydrolases"/>
    <property type="match status" value="1"/>
</dbReference>